<dbReference type="GO" id="GO:0000287">
    <property type="term" value="F:magnesium ion binding"/>
    <property type="evidence" value="ECO:0007669"/>
    <property type="project" value="UniProtKB-UniRule"/>
</dbReference>
<evidence type="ECO:0000313" key="20">
    <source>
        <dbReference type="EMBL" id="HIZ86414.1"/>
    </source>
</evidence>
<dbReference type="InterPro" id="IPR036690">
    <property type="entry name" value="Fdx_antiC-bd_sf"/>
</dbReference>
<name>A0A9D2GSI2_9BACT</name>
<dbReference type="GO" id="GO:0000049">
    <property type="term" value="F:tRNA binding"/>
    <property type="evidence" value="ECO:0007669"/>
    <property type="project" value="UniProtKB-UniRule"/>
</dbReference>
<evidence type="ECO:0000313" key="21">
    <source>
        <dbReference type="Proteomes" id="UP000824115"/>
    </source>
</evidence>
<reference evidence="20" key="2">
    <citation type="submission" date="2021-04" db="EMBL/GenBank/DDBJ databases">
        <authorList>
            <person name="Gilroy R."/>
        </authorList>
    </citation>
    <scope>NUCLEOTIDE SEQUENCE</scope>
    <source>
        <strain evidence="20">Gambia16-554</strain>
    </source>
</reference>
<dbReference type="PANTHER" id="PTHR10947:SF0">
    <property type="entry name" value="PHENYLALANINE--TRNA LIGASE BETA SUBUNIT"/>
    <property type="match status" value="1"/>
</dbReference>
<dbReference type="EC" id="6.1.1.20" evidence="15"/>
<dbReference type="InterPro" id="IPR045864">
    <property type="entry name" value="aa-tRNA-synth_II/BPL/LPL"/>
</dbReference>
<dbReference type="CDD" id="cd00769">
    <property type="entry name" value="PheRS_beta_core"/>
    <property type="match status" value="1"/>
</dbReference>
<dbReference type="SUPFAM" id="SSF54991">
    <property type="entry name" value="Anticodon-binding domain of PheRS"/>
    <property type="match status" value="1"/>
</dbReference>
<dbReference type="InterPro" id="IPR041616">
    <property type="entry name" value="PheRS_beta_core"/>
</dbReference>
<keyword evidence="10 15" id="KW-0460">Magnesium</keyword>
<feature type="domain" description="B5" evidence="19">
    <location>
        <begin position="414"/>
        <end position="490"/>
    </location>
</feature>
<evidence type="ECO:0000256" key="15">
    <source>
        <dbReference type="HAMAP-Rule" id="MF_00283"/>
    </source>
</evidence>
<dbReference type="Gene3D" id="3.50.40.10">
    <property type="entry name" value="Phenylalanyl-trna Synthetase, Chain B, domain 3"/>
    <property type="match status" value="1"/>
</dbReference>
<dbReference type="Gene3D" id="3.30.930.10">
    <property type="entry name" value="Bira Bifunctional Protein, Domain 2"/>
    <property type="match status" value="1"/>
</dbReference>
<dbReference type="SMART" id="SM00896">
    <property type="entry name" value="FDX-ACB"/>
    <property type="match status" value="1"/>
</dbReference>
<dbReference type="FunFam" id="2.40.50.140:FF:000045">
    <property type="entry name" value="Phenylalanine--tRNA ligase beta subunit"/>
    <property type="match status" value="1"/>
</dbReference>
<dbReference type="HAMAP" id="MF_00283">
    <property type="entry name" value="Phe_tRNA_synth_beta1"/>
    <property type="match status" value="1"/>
</dbReference>
<dbReference type="Pfam" id="PF01588">
    <property type="entry name" value="tRNA_bind"/>
    <property type="match status" value="1"/>
</dbReference>
<evidence type="ECO:0000256" key="9">
    <source>
        <dbReference type="ARBA" id="ARBA00022840"/>
    </source>
</evidence>
<proteinExistence type="inferred from homology"/>
<dbReference type="SUPFAM" id="SSF46955">
    <property type="entry name" value="Putative DNA-binding domain"/>
    <property type="match status" value="1"/>
</dbReference>
<dbReference type="InterPro" id="IPR045060">
    <property type="entry name" value="Phe-tRNA-ligase_IIc_bsu"/>
</dbReference>
<dbReference type="Pfam" id="PF17759">
    <property type="entry name" value="tRNA_synthFbeta"/>
    <property type="match status" value="1"/>
</dbReference>
<accession>A0A9D2GSI2</accession>
<dbReference type="NCBIfam" id="TIGR00472">
    <property type="entry name" value="pheT_bact"/>
    <property type="match status" value="1"/>
</dbReference>
<keyword evidence="7 15" id="KW-0479">Metal-binding</keyword>
<dbReference type="SUPFAM" id="SSF55681">
    <property type="entry name" value="Class II aaRS and biotin synthetases"/>
    <property type="match status" value="1"/>
</dbReference>
<dbReference type="InterPro" id="IPR005121">
    <property type="entry name" value="Fdx_antiC-bd"/>
</dbReference>
<dbReference type="SUPFAM" id="SSF56037">
    <property type="entry name" value="PheT/TilS domain"/>
    <property type="match status" value="1"/>
</dbReference>
<evidence type="ECO:0000256" key="8">
    <source>
        <dbReference type="ARBA" id="ARBA00022741"/>
    </source>
</evidence>
<dbReference type="GO" id="GO:0005524">
    <property type="term" value="F:ATP binding"/>
    <property type="evidence" value="ECO:0007669"/>
    <property type="project" value="UniProtKB-UniRule"/>
</dbReference>
<dbReference type="PROSITE" id="PS51447">
    <property type="entry name" value="FDX_ACB"/>
    <property type="match status" value="1"/>
</dbReference>
<dbReference type="Gene3D" id="2.40.50.140">
    <property type="entry name" value="Nucleic acid-binding proteins"/>
    <property type="match status" value="1"/>
</dbReference>
<evidence type="ECO:0000256" key="10">
    <source>
        <dbReference type="ARBA" id="ARBA00022842"/>
    </source>
</evidence>
<dbReference type="PANTHER" id="PTHR10947">
    <property type="entry name" value="PHENYLALANYL-TRNA SYNTHETASE BETA CHAIN AND LEUCINE-RICH REPEAT-CONTAINING PROTEIN 47"/>
    <property type="match status" value="1"/>
</dbReference>
<dbReference type="GO" id="GO:0004826">
    <property type="term" value="F:phenylalanine-tRNA ligase activity"/>
    <property type="evidence" value="ECO:0007669"/>
    <property type="project" value="UniProtKB-UniRule"/>
</dbReference>
<evidence type="ECO:0000256" key="7">
    <source>
        <dbReference type="ARBA" id="ARBA00022723"/>
    </source>
</evidence>
<feature type="domain" description="FDX-ACB" evidence="18">
    <location>
        <begin position="728"/>
        <end position="821"/>
    </location>
</feature>
<dbReference type="InterPro" id="IPR002547">
    <property type="entry name" value="tRNA-bd_dom"/>
</dbReference>
<gene>
    <name evidence="15 20" type="primary">pheT</name>
    <name evidence="20" type="ORF">IAC04_07980</name>
</gene>
<dbReference type="InterPro" id="IPR005146">
    <property type="entry name" value="B3/B4_tRNA-bd"/>
</dbReference>
<dbReference type="Gene3D" id="3.30.56.10">
    <property type="match status" value="2"/>
</dbReference>
<dbReference type="SMART" id="SM00874">
    <property type="entry name" value="B5"/>
    <property type="match status" value="1"/>
</dbReference>
<evidence type="ECO:0000256" key="12">
    <source>
        <dbReference type="ARBA" id="ARBA00022917"/>
    </source>
</evidence>
<evidence type="ECO:0000256" key="3">
    <source>
        <dbReference type="ARBA" id="ARBA00011209"/>
    </source>
</evidence>
<evidence type="ECO:0000259" key="18">
    <source>
        <dbReference type="PROSITE" id="PS51447"/>
    </source>
</evidence>
<keyword evidence="8 15" id="KW-0547">Nucleotide-binding</keyword>
<evidence type="ECO:0000256" key="11">
    <source>
        <dbReference type="ARBA" id="ARBA00022884"/>
    </source>
</evidence>
<comment type="cofactor">
    <cofactor evidence="15">
        <name>Mg(2+)</name>
        <dbReference type="ChEBI" id="CHEBI:18420"/>
    </cofactor>
    <text evidence="15">Binds 2 magnesium ions per tetramer.</text>
</comment>
<dbReference type="EMBL" id="DXAW01000136">
    <property type="protein sequence ID" value="HIZ86414.1"/>
    <property type="molecule type" value="Genomic_DNA"/>
</dbReference>
<dbReference type="AlphaFoldDB" id="A0A9D2GSI2"/>
<comment type="catalytic activity">
    <reaction evidence="14 15">
        <text>tRNA(Phe) + L-phenylalanine + ATP = L-phenylalanyl-tRNA(Phe) + AMP + diphosphate + H(+)</text>
        <dbReference type="Rhea" id="RHEA:19413"/>
        <dbReference type="Rhea" id="RHEA-COMP:9668"/>
        <dbReference type="Rhea" id="RHEA-COMP:9699"/>
        <dbReference type="ChEBI" id="CHEBI:15378"/>
        <dbReference type="ChEBI" id="CHEBI:30616"/>
        <dbReference type="ChEBI" id="CHEBI:33019"/>
        <dbReference type="ChEBI" id="CHEBI:58095"/>
        <dbReference type="ChEBI" id="CHEBI:78442"/>
        <dbReference type="ChEBI" id="CHEBI:78531"/>
        <dbReference type="ChEBI" id="CHEBI:456215"/>
        <dbReference type="EC" id="6.1.1.20"/>
    </reaction>
</comment>
<feature type="binding site" evidence="15">
    <location>
        <position position="468"/>
    </location>
    <ligand>
        <name>Mg(2+)</name>
        <dbReference type="ChEBI" id="CHEBI:18420"/>
        <note>shared with alpha subunit</note>
    </ligand>
</feature>
<evidence type="ECO:0000256" key="13">
    <source>
        <dbReference type="ARBA" id="ARBA00023146"/>
    </source>
</evidence>
<dbReference type="InterPro" id="IPR033714">
    <property type="entry name" value="tRNA_bind_bactPheRS"/>
</dbReference>
<keyword evidence="4 15" id="KW-0963">Cytoplasm</keyword>
<evidence type="ECO:0000259" key="19">
    <source>
        <dbReference type="PROSITE" id="PS51483"/>
    </source>
</evidence>
<evidence type="ECO:0000256" key="14">
    <source>
        <dbReference type="ARBA" id="ARBA00049255"/>
    </source>
</evidence>
<comment type="subunit">
    <text evidence="3 15">Tetramer of two alpha and two beta subunits.</text>
</comment>
<dbReference type="CDD" id="cd02796">
    <property type="entry name" value="tRNA_bind_bactPheRS"/>
    <property type="match status" value="1"/>
</dbReference>
<dbReference type="InterPro" id="IPR005147">
    <property type="entry name" value="tRNA_synthase_B5-dom"/>
</dbReference>
<keyword evidence="13 15" id="KW-0030">Aminoacyl-tRNA synthetase</keyword>
<dbReference type="SMART" id="SM00873">
    <property type="entry name" value="B3_4"/>
    <property type="match status" value="1"/>
</dbReference>
<dbReference type="InterPro" id="IPR012340">
    <property type="entry name" value="NA-bd_OB-fold"/>
</dbReference>
<dbReference type="PROSITE" id="PS51483">
    <property type="entry name" value="B5"/>
    <property type="match status" value="1"/>
</dbReference>
<comment type="caution">
    <text evidence="20">The sequence shown here is derived from an EMBL/GenBank/DDBJ whole genome shotgun (WGS) entry which is preliminary data.</text>
</comment>
<dbReference type="Pfam" id="PF03484">
    <property type="entry name" value="B5"/>
    <property type="match status" value="1"/>
</dbReference>
<keyword evidence="9 15" id="KW-0067">ATP-binding</keyword>
<comment type="subcellular location">
    <subcellularLocation>
        <location evidence="1 15">Cytoplasm</location>
    </subcellularLocation>
</comment>
<evidence type="ECO:0000256" key="2">
    <source>
        <dbReference type="ARBA" id="ARBA00008653"/>
    </source>
</evidence>
<dbReference type="GO" id="GO:0009328">
    <property type="term" value="C:phenylalanine-tRNA ligase complex"/>
    <property type="evidence" value="ECO:0007669"/>
    <property type="project" value="TreeGrafter"/>
</dbReference>
<evidence type="ECO:0000256" key="1">
    <source>
        <dbReference type="ARBA" id="ARBA00004496"/>
    </source>
</evidence>
<feature type="binding site" evidence="15">
    <location>
        <position position="478"/>
    </location>
    <ligand>
        <name>Mg(2+)</name>
        <dbReference type="ChEBI" id="CHEBI:18420"/>
        <note>shared with alpha subunit</note>
    </ligand>
</feature>
<dbReference type="Gene3D" id="3.30.70.380">
    <property type="entry name" value="Ferrodoxin-fold anticodon-binding domain"/>
    <property type="match status" value="1"/>
</dbReference>
<reference evidence="20" key="1">
    <citation type="journal article" date="2021" name="PeerJ">
        <title>Extensive microbial diversity within the chicken gut microbiome revealed by metagenomics and culture.</title>
        <authorList>
            <person name="Gilroy R."/>
            <person name="Ravi A."/>
            <person name="Getino M."/>
            <person name="Pursley I."/>
            <person name="Horton D.L."/>
            <person name="Alikhan N.F."/>
            <person name="Baker D."/>
            <person name="Gharbi K."/>
            <person name="Hall N."/>
            <person name="Watson M."/>
            <person name="Adriaenssens E.M."/>
            <person name="Foster-Nyarko E."/>
            <person name="Jarju S."/>
            <person name="Secka A."/>
            <person name="Antonio M."/>
            <person name="Oren A."/>
            <person name="Chaudhuri R.R."/>
            <person name="La Ragione R."/>
            <person name="Hildebrand F."/>
            <person name="Pallen M.J."/>
        </authorList>
    </citation>
    <scope>NUCLEOTIDE SEQUENCE</scope>
    <source>
        <strain evidence="20">Gambia16-554</strain>
    </source>
</reference>
<keyword evidence="6 15" id="KW-0436">Ligase</keyword>
<keyword evidence="5 16" id="KW-0820">tRNA-binding</keyword>
<feature type="binding site" evidence="15">
    <location>
        <position position="477"/>
    </location>
    <ligand>
        <name>Mg(2+)</name>
        <dbReference type="ChEBI" id="CHEBI:18420"/>
        <note>shared with alpha subunit</note>
    </ligand>
</feature>
<dbReference type="InterPro" id="IPR009061">
    <property type="entry name" value="DNA-bd_dom_put_sf"/>
</dbReference>
<feature type="domain" description="TRNA-binding" evidence="17">
    <location>
        <begin position="42"/>
        <end position="156"/>
    </location>
</feature>
<dbReference type="SUPFAM" id="SSF50249">
    <property type="entry name" value="Nucleic acid-binding proteins"/>
    <property type="match status" value="1"/>
</dbReference>
<evidence type="ECO:0000259" key="17">
    <source>
        <dbReference type="PROSITE" id="PS50886"/>
    </source>
</evidence>
<sequence length="821" mass="89755">MNISYNWLKEYVSFDLSPEKVAEILTFIGLEVEEISTVEDVPGGLEGVVVAHVLECVPHPDSDHLHVTKVLAAEGAEPLQVVCGAPNVAAGQKVLLATVGTSLPAPDGAKIKIKKSKIRGVESFGMICAEDELGIGTSHDGIMVLPSDAKVGTPARDFLHLGSDTVFSIGLTPNRVDGASHIGVARDLSAYLRLNGLGGEMTLPDVSAFKEGDGESIPVEVLSPDGAPRYMGVTMTDVKVGPSPEWLQKKLLAVGLRPINNVVDITNFVLMEVGQPLHAFDASRIAGGKVVVRRAADGDKFITLDSAEHTLSSQDLMICNAEKPMCIAGVFGGLESGITDTTTSVFIESAYFNPTSIRKTSKRLGIKTDASFRYERGADPQIVPYAAARAALLMQELAGARVVGKVREVYPEKIERRRVSLDFASMESLMGKKIGADTILSILKYMHFGIVSSDDRGAEVTVPTYKVDVCRECDVVEEVLRIYGYDNIELPERIVSSYDNTPNPDPETVRVKACDLLAANGFMECMNNSLTRADYYNGLKTYPREALPMVLNPLSSDLNAMRQTLLFSGLEVIAHNLNRQAGDLKLFEVGNVYRYEPKGDGDPVNNLASYSERMHLAMFMAGKGTQYWRNSVGAGHFFTLKGYVELLLRRLGMDIYSLDCEPAPSDLFSEGLVYKAPASGKVIAMLGTVAGARLRQFDIKQPVFAAEIDWTLLLKHYLKTKVLYKELPLYPEVKRDLALLLDENVTFADIRKAAFGAERKLLRKVVLFDVYRGDKIPAGKKQYAISLTLQDYDKTLTDKAVDQAVSRILGSLSHQFGAVLR</sequence>
<dbReference type="Pfam" id="PF03483">
    <property type="entry name" value="B3_4"/>
    <property type="match status" value="1"/>
</dbReference>
<keyword evidence="12 15" id="KW-0648">Protein biosynthesis</keyword>
<dbReference type="GO" id="GO:0006432">
    <property type="term" value="P:phenylalanyl-tRNA aminoacylation"/>
    <property type="evidence" value="ECO:0007669"/>
    <property type="project" value="UniProtKB-UniRule"/>
</dbReference>
<dbReference type="InterPro" id="IPR004532">
    <property type="entry name" value="Phe-tRNA-ligase_IIc_bsu_bact"/>
</dbReference>
<dbReference type="FunFam" id="3.30.70.380:FF:000001">
    <property type="entry name" value="Phenylalanine--tRNA ligase beta subunit"/>
    <property type="match status" value="1"/>
</dbReference>
<organism evidence="20 21">
    <name type="scientific">Candidatus Coprenecus stercoravium</name>
    <dbReference type="NCBI Taxonomy" id="2840735"/>
    <lineage>
        <taxon>Bacteria</taxon>
        <taxon>Pseudomonadati</taxon>
        <taxon>Bacteroidota</taxon>
        <taxon>Bacteroidia</taxon>
        <taxon>Bacteroidales</taxon>
        <taxon>Rikenellaceae</taxon>
        <taxon>Rikenellaceae incertae sedis</taxon>
        <taxon>Candidatus Coprenecus</taxon>
    </lineage>
</organism>
<dbReference type="Pfam" id="PF03147">
    <property type="entry name" value="FDX-ACB"/>
    <property type="match status" value="1"/>
</dbReference>
<dbReference type="Proteomes" id="UP000824115">
    <property type="component" value="Unassembled WGS sequence"/>
</dbReference>
<dbReference type="NCBIfam" id="NF045760">
    <property type="entry name" value="YtpR"/>
    <property type="match status" value="1"/>
</dbReference>
<evidence type="ECO:0000256" key="6">
    <source>
        <dbReference type="ARBA" id="ARBA00022598"/>
    </source>
</evidence>
<dbReference type="FunFam" id="3.50.40.10:FF:000001">
    <property type="entry name" value="Phenylalanine--tRNA ligase beta subunit"/>
    <property type="match status" value="1"/>
</dbReference>
<evidence type="ECO:0000256" key="4">
    <source>
        <dbReference type="ARBA" id="ARBA00022490"/>
    </source>
</evidence>
<comment type="similarity">
    <text evidence="2 15">Belongs to the phenylalanyl-tRNA synthetase beta subunit family. Type 1 subfamily.</text>
</comment>
<dbReference type="PROSITE" id="PS50886">
    <property type="entry name" value="TRBD"/>
    <property type="match status" value="1"/>
</dbReference>
<keyword evidence="11 16" id="KW-0694">RNA-binding</keyword>
<dbReference type="InterPro" id="IPR020825">
    <property type="entry name" value="Phe-tRNA_synthase-like_B3/B4"/>
</dbReference>
<feature type="binding site" evidence="15">
    <location>
        <position position="474"/>
    </location>
    <ligand>
        <name>Mg(2+)</name>
        <dbReference type="ChEBI" id="CHEBI:18420"/>
        <note>shared with alpha subunit</note>
    </ligand>
</feature>
<evidence type="ECO:0000256" key="5">
    <source>
        <dbReference type="ARBA" id="ARBA00022555"/>
    </source>
</evidence>
<evidence type="ECO:0000256" key="16">
    <source>
        <dbReference type="PROSITE-ProRule" id="PRU00209"/>
    </source>
</evidence>
<protein>
    <recommendedName>
        <fullName evidence="15">Phenylalanine--tRNA ligase beta subunit</fullName>
        <ecNumber evidence="15">6.1.1.20</ecNumber>
    </recommendedName>
    <alternativeName>
        <fullName evidence="15">Phenylalanyl-tRNA synthetase beta subunit</fullName>
        <shortName evidence="15">PheRS</shortName>
    </alternativeName>
</protein>